<dbReference type="AlphaFoldDB" id="A0A0F9BVF0"/>
<name>A0A0F9BVF0_9ZZZZ</name>
<feature type="non-terminal residue" evidence="1">
    <location>
        <position position="113"/>
    </location>
</feature>
<dbReference type="SUPFAM" id="SSF53098">
    <property type="entry name" value="Ribonuclease H-like"/>
    <property type="match status" value="1"/>
</dbReference>
<dbReference type="EMBL" id="LAZR01039061">
    <property type="protein sequence ID" value="KKL17932.1"/>
    <property type="molecule type" value="Genomic_DNA"/>
</dbReference>
<reference evidence="1" key="1">
    <citation type="journal article" date="2015" name="Nature">
        <title>Complex archaea that bridge the gap between prokaryotes and eukaryotes.</title>
        <authorList>
            <person name="Spang A."/>
            <person name="Saw J.H."/>
            <person name="Jorgensen S.L."/>
            <person name="Zaremba-Niedzwiedzka K."/>
            <person name="Martijn J."/>
            <person name="Lind A.E."/>
            <person name="van Eijk R."/>
            <person name="Schleper C."/>
            <person name="Guy L."/>
            <person name="Ettema T.J."/>
        </authorList>
    </citation>
    <scope>NUCLEOTIDE SEQUENCE</scope>
</reference>
<gene>
    <name evidence="1" type="ORF">LCGC14_2480560</name>
</gene>
<dbReference type="InterPro" id="IPR012337">
    <property type="entry name" value="RNaseH-like_sf"/>
</dbReference>
<protein>
    <submittedName>
        <fullName evidence="1">Uncharacterized protein</fullName>
    </submittedName>
</protein>
<accession>A0A0F9BVF0</accession>
<proteinExistence type="predicted"/>
<organism evidence="1">
    <name type="scientific">marine sediment metagenome</name>
    <dbReference type="NCBI Taxonomy" id="412755"/>
    <lineage>
        <taxon>unclassified sequences</taxon>
        <taxon>metagenomes</taxon>
        <taxon>ecological metagenomes</taxon>
    </lineage>
</organism>
<sequence>MRRRHLLRKISAEKLWREFIFFDCETTPEPLSLTETRLNFRLAVGVHVTYRVKPKPKTESWAKFTTTRDLWEWIVSKTHERTALYVVAHNAEFDFRVSKGFTSLVALGWEIKR</sequence>
<comment type="caution">
    <text evidence="1">The sequence shown here is derived from an EMBL/GenBank/DDBJ whole genome shotgun (WGS) entry which is preliminary data.</text>
</comment>
<evidence type="ECO:0000313" key="1">
    <source>
        <dbReference type="EMBL" id="KKL17932.1"/>
    </source>
</evidence>